<comment type="subcellular location">
    <subcellularLocation>
        <location evidence="1">Cell membrane</location>
        <topology evidence="1">Multi-pass membrane protein</topology>
    </subcellularLocation>
</comment>
<dbReference type="RefSeq" id="WP_160624882.1">
    <property type="nucleotide sequence ID" value="NZ_WUUQ01000002.1"/>
</dbReference>
<keyword evidence="11" id="KW-1185">Reference proteome</keyword>
<evidence type="ECO:0000256" key="6">
    <source>
        <dbReference type="ARBA" id="ARBA00022692"/>
    </source>
</evidence>
<evidence type="ECO:0000256" key="1">
    <source>
        <dbReference type="ARBA" id="ARBA00004651"/>
    </source>
</evidence>
<evidence type="ECO:0000313" key="11">
    <source>
        <dbReference type="Proteomes" id="UP000434036"/>
    </source>
</evidence>
<dbReference type="AlphaFoldDB" id="A0A6N8U7B4"/>
<feature type="transmembrane region" description="Helical" evidence="9">
    <location>
        <begin position="181"/>
        <end position="199"/>
    </location>
</feature>
<feature type="transmembrane region" description="Helical" evidence="9">
    <location>
        <begin position="6"/>
        <end position="27"/>
    </location>
</feature>
<evidence type="ECO:0000256" key="2">
    <source>
        <dbReference type="ARBA" id="ARBA00022448"/>
    </source>
</evidence>
<evidence type="ECO:0000256" key="3">
    <source>
        <dbReference type="ARBA" id="ARBA00022475"/>
    </source>
</evidence>
<dbReference type="InterPro" id="IPR050303">
    <property type="entry name" value="GatZ_KbaZ_carbometab"/>
</dbReference>
<comment type="caution">
    <text evidence="10">The sequence shown here is derived from an EMBL/GenBank/DDBJ whole genome shotgun (WGS) entry which is preliminary data.</text>
</comment>
<dbReference type="Proteomes" id="UP000434036">
    <property type="component" value="Unassembled WGS sequence"/>
</dbReference>
<feature type="transmembrane region" description="Helical" evidence="9">
    <location>
        <begin position="48"/>
        <end position="69"/>
    </location>
</feature>
<sequence length="262" mass="28289">MELYQALLIALTAAIAQFTFNTMGLMLNRPLVLAPIVGLILGDLHQGIIMGAALELIFLGVVSIGGSTPSDANMGSVLGTAFAISMSKGVQVALALSVPIGILMQMITYLIYFFRSTTMDRVEVYAERGEFNKITMLHFGHQLLEVAIYGILAFCSLQFGAGAMKNLVDSIPEIVMTGLDVASQMLPAVGFALLMNMLWNKQLCIFVFFGFILATYLELPIIAIAGIALTIGIVMILTDMNMKSTKAVNQAPVSAEEDFFNE</sequence>
<dbReference type="GO" id="GO:0005886">
    <property type="term" value="C:plasma membrane"/>
    <property type="evidence" value="ECO:0007669"/>
    <property type="project" value="UniProtKB-SubCell"/>
</dbReference>
<keyword evidence="2" id="KW-0813">Transport</keyword>
<reference evidence="10 11" key="1">
    <citation type="submission" date="2019-12" db="EMBL/GenBank/DDBJ databases">
        <authorList>
            <person name="Yang R."/>
        </authorList>
    </citation>
    <scope>NUCLEOTIDE SEQUENCE [LARGE SCALE GENOMIC DNA]</scope>
    <source>
        <strain evidence="10 11">DONG20-135</strain>
    </source>
</reference>
<evidence type="ECO:0000256" key="9">
    <source>
        <dbReference type="SAM" id="Phobius"/>
    </source>
</evidence>
<reference evidence="10 11" key="2">
    <citation type="submission" date="2020-01" db="EMBL/GenBank/DDBJ databases">
        <title>Clostridiaceae sp. nov. isolated from the gut of human by culturomics.</title>
        <authorList>
            <person name="Chang Y."/>
        </authorList>
    </citation>
    <scope>NUCLEOTIDE SEQUENCE [LARGE SCALE GENOMIC DNA]</scope>
    <source>
        <strain evidence="10 11">DONG20-135</strain>
    </source>
</reference>
<keyword evidence="5" id="KW-0598">Phosphotransferase system</keyword>
<evidence type="ECO:0000256" key="7">
    <source>
        <dbReference type="ARBA" id="ARBA00022989"/>
    </source>
</evidence>
<evidence type="ECO:0000256" key="5">
    <source>
        <dbReference type="ARBA" id="ARBA00022683"/>
    </source>
</evidence>
<accession>A0A6N8U7B4</accession>
<dbReference type="GO" id="GO:0009401">
    <property type="term" value="P:phosphoenolpyruvate-dependent sugar phosphotransferase system"/>
    <property type="evidence" value="ECO:0007669"/>
    <property type="project" value="UniProtKB-KW"/>
</dbReference>
<dbReference type="PANTHER" id="PTHR32502:SF8">
    <property type="entry name" value="N-ACETYLGALACTOSAMINE PERMEASE IIC COMPONENT 1"/>
    <property type="match status" value="1"/>
</dbReference>
<keyword evidence="7 9" id="KW-1133">Transmembrane helix</keyword>
<dbReference type="EMBL" id="WUUQ01000002">
    <property type="protein sequence ID" value="MXQ73425.1"/>
    <property type="molecule type" value="Genomic_DNA"/>
</dbReference>
<feature type="transmembrane region" description="Helical" evidence="9">
    <location>
        <begin position="206"/>
        <end position="237"/>
    </location>
</feature>
<keyword evidence="8 9" id="KW-0472">Membrane</keyword>
<feature type="transmembrane region" description="Helical" evidence="9">
    <location>
        <begin position="89"/>
        <end position="112"/>
    </location>
</feature>
<evidence type="ECO:0000256" key="8">
    <source>
        <dbReference type="ARBA" id="ARBA00023136"/>
    </source>
</evidence>
<evidence type="ECO:0000313" key="10">
    <source>
        <dbReference type="EMBL" id="MXQ73425.1"/>
    </source>
</evidence>
<proteinExistence type="predicted"/>
<dbReference type="PANTHER" id="PTHR32502">
    <property type="entry name" value="N-ACETYLGALACTOSAMINE PERMEASE II COMPONENT-RELATED"/>
    <property type="match status" value="1"/>
</dbReference>
<gene>
    <name evidence="10" type="ORF">GSF08_05710</name>
</gene>
<keyword evidence="6 9" id="KW-0812">Transmembrane</keyword>
<organism evidence="10 11">
    <name type="scientific">Copranaerobaculum intestinale</name>
    <dbReference type="NCBI Taxonomy" id="2692629"/>
    <lineage>
        <taxon>Bacteria</taxon>
        <taxon>Bacillati</taxon>
        <taxon>Bacillota</taxon>
        <taxon>Erysipelotrichia</taxon>
        <taxon>Erysipelotrichales</taxon>
        <taxon>Erysipelotrichaceae</taxon>
        <taxon>Copranaerobaculum</taxon>
    </lineage>
</organism>
<keyword evidence="3" id="KW-1003">Cell membrane</keyword>
<dbReference type="PROSITE" id="PS51106">
    <property type="entry name" value="PTS_EIIC_TYPE_4"/>
    <property type="match status" value="1"/>
</dbReference>
<dbReference type="Pfam" id="PF03609">
    <property type="entry name" value="EII-Sor"/>
    <property type="match status" value="1"/>
</dbReference>
<feature type="transmembrane region" description="Helical" evidence="9">
    <location>
        <begin position="143"/>
        <end position="161"/>
    </location>
</feature>
<keyword evidence="4 10" id="KW-0762">Sugar transport</keyword>
<evidence type="ECO:0000256" key="4">
    <source>
        <dbReference type="ARBA" id="ARBA00022597"/>
    </source>
</evidence>
<protein>
    <submittedName>
        <fullName evidence="10">PTS sugar transporter subunit IIC</fullName>
    </submittedName>
</protein>
<name>A0A6N8U7B4_9FIRM</name>
<dbReference type="InterPro" id="IPR004700">
    <property type="entry name" value="PTS_IIC_man"/>
</dbReference>